<dbReference type="Proteomes" id="UP000217790">
    <property type="component" value="Unassembled WGS sequence"/>
</dbReference>
<proteinExistence type="predicted"/>
<dbReference type="STRING" id="47427.A0A2H3CTM4"/>
<gene>
    <name evidence="1" type="ORF">ARMGADRAFT_1169148</name>
</gene>
<keyword evidence="2" id="KW-1185">Reference proteome</keyword>
<dbReference type="InterPro" id="IPR032675">
    <property type="entry name" value="LRR_dom_sf"/>
</dbReference>
<reference evidence="2" key="1">
    <citation type="journal article" date="2017" name="Nat. Ecol. Evol.">
        <title>Genome expansion and lineage-specific genetic innovations in the forest pathogenic fungi Armillaria.</title>
        <authorList>
            <person name="Sipos G."/>
            <person name="Prasanna A.N."/>
            <person name="Walter M.C."/>
            <person name="O'Connor E."/>
            <person name="Balint B."/>
            <person name="Krizsan K."/>
            <person name="Kiss B."/>
            <person name="Hess J."/>
            <person name="Varga T."/>
            <person name="Slot J."/>
            <person name="Riley R."/>
            <person name="Boka B."/>
            <person name="Rigling D."/>
            <person name="Barry K."/>
            <person name="Lee J."/>
            <person name="Mihaltcheva S."/>
            <person name="LaButti K."/>
            <person name="Lipzen A."/>
            <person name="Waldron R."/>
            <person name="Moloney N.M."/>
            <person name="Sperisen C."/>
            <person name="Kredics L."/>
            <person name="Vagvoelgyi C."/>
            <person name="Patrignani A."/>
            <person name="Fitzpatrick D."/>
            <person name="Nagy I."/>
            <person name="Doyle S."/>
            <person name="Anderson J.B."/>
            <person name="Grigoriev I.V."/>
            <person name="Gueldener U."/>
            <person name="Muensterkoetter M."/>
            <person name="Nagy L.G."/>
        </authorList>
    </citation>
    <scope>NUCLEOTIDE SEQUENCE [LARGE SCALE GENOMIC DNA]</scope>
    <source>
        <strain evidence="2">Ar21-2</strain>
    </source>
</reference>
<dbReference type="InParanoid" id="A0A2H3CTM4"/>
<evidence type="ECO:0000313" key="2">
    <source>
        <dbReference type="Proteomes" id="UP000217790"/>
    </source>
</evidence>
<dbReference type="EMBL" id="KZ293684">
    <property type="protein sequence ID" value="PBK86419.1"/>
    <property type="molecule type" value="Genomic_DNA"/>
</dbReference>
<accession>A0A2H3CTM4</accession>
<dbReference type="Gene3D" id="3.80.10.10">
    <property type="entry name" value="Ribonuclease Inhibitor"/>
    <property type="match status" value="1"/>
</dbReference>
<evidence type="ECO:0008006" key="3">
    <source>
        <dbReference type="Google" id="ProtNLM"/>
    </source>
</evidence>
<dbReference type="AlphaFoldDB" id="A0A2H3CTM4"/>
<protein>
    <recommendedName>
        <fullName evidence="3">F-box domain-containing protein</fullName>
    </recommendedName>
</protein>
<dbReference type="OrthoDB" id="2837156at2759"/>
<name>A0A2H3CTM4_ARMGA</name>
<sequence length="438" mass="50583">MESTTSLSSCCYIPPAHDDPPILRVMPEILTSIFSWIRVANGCRANGCCSGIPWILSQVCRRWRGIALSYPEIWSCIRIWGSRDRLETALLRSRSYPLCIYYREGSDWNAQLWDVLLDHCDHWRTIEIHVSTEEFVHRLPKPQRHTLTLLERFHLRSEFQVLWRREQFDESVLDALATAPRLHDIFADHFRFPSLLHLPWSQLTKIYFHRGYPKDDINILRKTPNLQQLYLSDHTYNLSLPAPIIHTSLRELHAPEVTALSCFTFPALKMLSTAMSPIKRNSPSQSPIVHEFIVRSRCTLREMDLMTVDMDQSFVDLLKDSPTVEVLRLSFKFSELPSAIDVFSKSLTYPEADKSIFNALLPRLTSLRMNLTSLPIMVRSRWYVDPTRATQLRRLTCYNCAIVSAVDAELLRQIYGEGLQLDISLEGGVTLIGSSFDD</sequence>
<dbReference type="OMA" id="PIVHEFI"/>
<dbReference type="SUPFAM" id="SSF52047">
    <property type="entry name" value="RNI-like"/>
    <property type="match status" value="1"/>
</dbReference>
<organism evidence="1 2">
    <name type="scientific">Armillaria gallica</name>
    <name type="common">Bulbous honey fungus</name>
    <name type="synonym">Armillaria bulbosa</name>
    <dbReference type="NCBI Taxonomy" id="47427"/>
    <lineage>
        <taxon>Eukaryota</taxon>
        <taxon>Fungi</taxon>
        <taxon>Dikarya</taxon>
        <taxon>Basidiomycota</taxon>
        <taxon>Agaricomycotina</taxon>
        <taxon>Agaricomycetes</taxon>
        <taxon>Agaricomycetidae</taxon>
        <taxon>Agaricales</taxon>
        <taxon>Marasmiineae</taxon>
        <taxon>Physalacriaceae</taxon>
        <taxon>Armillaria</taxon>
    </lineage>
</organism>
<evidence type="ECO:0000313" key="1">
    <source>
        <dbReference type="EMBL" id="PBK86419.1"/>
    </source>
</evidence>